<dbReference type="Proteomes" id="UP000218244">
    <property type="component" value="Chromosome"/>
</dbReference>
<evidence type="ECO:0000313" key="3">
    <source>
        <dbReference type="Proteomes" id="UP000218244"/>
    </source>
</evidence>
<proteinExistence type="predicted"/>
<dbReference type="EMBL" id="AP017369">
    <property type="protein sequence ID" value="BAU94894.1"/>
    <property type="molecule type" value="Genomic_DNA"/>
</dbReference>
<gene>
    <name evidence="2" type="ORF">N24_0632</name>
</gene>
<name>A0A160PNF2_9CORY</name>
<keyword evidence="3" id="KW-1185">Reference proteome</keyword>
<dbReference type="InterPro" id="IPR012551">
    <property type="entry name" value="DUF1707_SHOCT-like"/>
</dbReference>
<accession>A0A160PNF2</accession>
<reference evidence="2 3" key="1">
    <citation type="submission" date="2016-02" db="EMBL/GenBank/DDBJ databases">
        <title>Corynebacterium glutamicum N24 whole genome sequencing project.</title>
        <authorList>
            <person name="Matsutani M."/>
            <person name="Nangtapong N."/>
            <person name="Yakushi T."/>
            <person name="Matsushita K."/>
        </authorList>
    </citation>
    <scope>NUCLEOTIDE SEQUENCE [LARGE SCALE GENOMIC DNA]</scope>
    <source>
        <strain evidence="2 3">N24</strain>
    </source>
</reference>
<organism evidence="2 3">
    <name type="scientific">Corynebacterium suranareeae</name>
    <dbReference type="NCBI Taxonomy" id="2506452"/>
    <lineage>
        <taxon>Bacteria</taxon>
        <taxon>Bacillati</taxon>
        <taxon>Actinomycetota</taxon>
        <taxon>Actinomycetes</taxon>
        <taxon>Mycobacteriales</taxon>
        <taxon>Corynebacteriaceae</taxon>
        <taxon>Corynebacterium</taxon>
    </lineage>
</organism>
<dbReference type="PANTHER" id="PTHR40763">
    <property type="entry name" value="MEMBRANE PROTEIN-RELATED"/>
    <property type="match status" value="1"/>
</dbReference>
<dbReference type="Pfam" id="PF08044">
    <property type="entry name" value="DUF1707"/>
    <property type="match status" value="1"/>
</dbReference>
<evidence type="ECO:0000259" key="1">
    <source>
        <dbReference type="Pfam" id="PF08044"/>
    </source>
</evidence>
<dbReference type="PANTHER" id="PTHR40763:SF4">
    <property type="entry name" value="DUF1707 DOMAIN-CONTAINING PROTEIN"/>
    <property type="match status" value="1"/>
</dbReference>
<dbReference type="AlphaFoldDB" id="A0A160PNF2"/>
<dbReference type="KEGG" id="csur:N24_0632"/>
<evidence type="ECO:0000313" key="2">
    <source>
        <dbReference type="EMBL" id="BAU94894.1"/>
    </source>
</evidence>
<sequence length="234" mass="25064">MGHMTEPTGNEPIRKLATDINRNQVVDELSAAVSRGQLTLQEFEDRSAKAWNARHLDSLIALISDVNDNPHSLLGQQFPGASYVPAPYQSTTPATPNASDPVNYVRSRITGNPGGSKASVSFLGASVRKGEWHVPNEHTSVAFMGGNQIDLRDAFFESDHIQINAYTMMGGIEILVPEGVIVVCDGIGILGGFEQSVDKSGALNPARLPKNAPTLRVKGVAFMGGVTVVTKKRD</sequence>
<feature type="domain" description="DUF1707" evidence="1">
    <location>
        <begin position="17"/>
        <end position="65"/>
    </location>
</feature>
<protein>
    <recommendedName>
        <fullName evidence="1">DUF1707 domain-containing protein</fullName>
    </recommendedName>
</protein>